<dbReference type="AlphaFoldDB" id="A0A413YU33"/>
<dbReference type="RefSeq" id="WP_118362782.1">
    <property type="nucleotide sequence ID" value="NZ_QSHM01000010.1"/>
</dbReference>
<organism evidence="1 2">
    <name type="scientific">Lachnospira eligens</name>
    <dbReference type="NCBI Taxonomy" id="39485"/>
    <lineage>
        <taxon>Bacteria</taxon>
        <taxon>Bacillati</taxon>
        <taxon>Bacillota</taxon>
        <taxon>Clostridia</taxon>
        <taxon>Lachnospirales</taxon>
        <taxon>Lachnospiraceae</taxon>
        <taxon>Lachnospira</taxon>
    </lineage>
</organism>
<evidence type="ECO:0000313" key="1">
    <source>
        <dbReference type="EMBL" id="RHC12553.1"/>
    </source>
</evidence>
<evidence type="ECO:0000313" key="2">
    <source>
        <dbReference type="Proteomes" id="UP000285844"/>
    </source>
</evidence>
<proteinExistence type="predicted"/>
<gene>
    <name evidence="1" type="ORF">DW858_09295</name>
</gene>
<protein>
    <submittedName>
        <fullName evidence="1">Uncharacterized protein</fullName>
    </submittedName>
</protein>
<reference evidence="1 2" key="1">
    <citation type="submission" date="2018-08" db="EMBL/GenBank/DDBJ databases">
        <title>A genome reference for cultivated species of the human gut microbiota.</title>
        <authorList>
            <person name="Zou Y."/>
            <person name="Xue W."/>
            <person name="Luo G."/>
        </authorList>
    </citation>
    <scope>NUCLEOTIDE SEQUENCE [LARGE SCALE GENOMIC DNA]</scope>
    <source>
        <strain evidence="1 2">AM37-3BH</strain>
    </source>
</reference>
<comment type="caution">
    <text evidence="1">The sequence shown here is derived from an EMBL/GenBank/DDBJ whole genome shotgun (WGS) entry which is preliminary data.</text>
</comment>
<sequence>MLNEEQAKEVALLHKIQFAVETVDVSKFYEAIILYSMEYDCTVPNGVVNLVEAQERKATQDELKQVMQEIAIPVINSIRTSKKCE</sequence>
<dbReference type="EMBL" id="QSHM01000010">
    <property type="protein sequence ID" value="RHC12553.1"/>
    <property type="molecule type" value="Genomic_DNA"/>
</dbReference>
<accession>A0A413YU33</accession>
<name>A0A413YU33_9FIRM</name>
<dbReference type="Proteomes" id="UP000285844">
    <property type="component" value="Unassembled WGS sequence"/>
</dbReference>